<evidence type="ECO:0000259" key="3">
    <source>
        <dbReference type="Pfam" id="PF00742"/>
    </source>
</evidence>
<comment type="caution">
    <text evidence="4">The sequence shown here is derived from an EMBL/GenBank/DDBJ whole genome shotgun (WGS) entry which is preliminary data.</text>
</comment>
<evidence type="ECO:0000256" key="2">
    <source>
        <dbReference type="ARBA" id="ARBA00023002"/>
    </source>
</evidence>
<dbReference type="AlphaFoldDB" id="A0AAV1UF08"/>
<feature type="domain" description="Homoserine dehydrogenase catalytic" evidence="3">
    <location>
        <begin position="2"/>
        <end position="143"/>
    </location>
</feature>
<organism evidence="4 5">
    <name type="scientific">Peronospora matthiolae</name>
    <dbReference type="NCBI Taxonomy" id="2874970"/>
    <lineage>
        <taxon>Eukaryota</taxon>
        <taxon>Sar</taxon>
        <taxon>Stramenopiles</taxon>
        <taxon>Oomycota</taxon>
        <taxon>Peronosporomycetes</taxon>
        <taxon>Peronosporales</taxon>
        <taxon>Peronosporaceae</taxon>
        <taxon>Peronospora</taxon>
    </lineage>
</organism>
<name>A0AAV1UF08_9STRA</name>
<dbReference type="PANTHER" id="PTHR43070">
    <property type="match status" value="1"/>
</dbReference>
<dbReference type="InterPro" id="IPR001342">
    <property type="entry name" value="HDH_cat"/>
</dbReference>
<evidence type="ECO:0000256" key="1">
    <source>
        <dbReference type="ARBA" id="ARBA00022857"/>
    </source>
</evidence>
<keyword evidence="2" id="KW-0560">Oxidoreductase</keyword>
<accession>A0AAV1UF08</accession>
<gene>
    <name evidence="4" type="ORF">PM001_LOCUS17393</name>
</gene>
<dbReference type="Pfam" id="PF00742">
    <property type="entry name" value="Homoserine_dh"/>
    <property type="match status" value="1"/>
</dbReference>
<protein>
    <recommendedName>
        <fullName evidence="3">Homoserine dehydrogenase catalytic domain-containing protein</fullName>
    </recommendedName>
</protein>
<dbReference type="SUPFAM" id="SSF55347">
    <property type="entry name" value="Glyceraldehyde-3-phosphate dehydrogenase-like, C-terminal domain"/>
    <property type="match status" value="1"/>
</dbReference>
<dbReference type="PANTHER" id="PTHR43070:SF3">
    <property type="entry name" value="HOMOSERINE DEHYDROGENASE"/>
    <property type="match status" value="1"/>
</dbReference>
<reference evidence="4" key="1">
    <citation type="submission" date="2024-01" db="EMBL/GenBank/DDBJ databases">
        <authorList>
            <person name="Webb A."/>
        </authorList>
    </citation>
    <scope>NUCLEOTIDE SEQUENCE</scope>
    <source>
        <strain evidence="4">Pm1</strain>
    </source>
</reference>
<evidence type="ECO:0000313" key="5">
    <source>
        <dbReference type="Proteomes" id="UP001162060"/>
    </source>
</evidence>
<dbReference type="Gene3D" id="3.30.360.10">
    <property type="entry name" value="Dihydrodipicolinate Reductase, domain 2"/>
    <property type="match status" value="1"/>
</dbReference>
<proteinExistence type="predicted"/>
<dbReference type="EMBL" id="CAKLBY020000189">
    <property type="protein sequence ID" value="CAK7932243.1"/>
    <property type="molecule type" value="Genomic_DNA"/>
</dbReference>
<dbReference type="InterPro" id="IPR011147">
    <property type="entry name" value="Bifunc_Aspkin/hSer_DH"/>
</dbReference>
<dbReference type="Gene3D" id="3.40.50.720">
    <property type="entry name" value="NAD(P)-binding Rossmann-like Domain"/>
    <property type="match status" value="1"/>
</dbReference>
<sequence>MVAKIVVLARALGVHIHASEVRVEPFIPHSVLSTIAWSLDVDVGDIVTGLEAYDEEFRKKFYLPAVSEGKRLHYVASIDLAEFPSIQATIRPLLVSEAHPVFYTKDNEIALGVSSMQYPNPLVLKGSGTGAPASATGVLRDVLTILHSLSGKNVHV</sequence>
<keyword evidence="1" id="KW-0521">NADP</keyword>
<dbReference type="GO" id="GO:0009067">
    <property type="term" value="P:aspartate family amino acid biosynthetic process"/>
    <property type="evidence" value="ECO:0007669"/>
    <property type="project" value="InterPro"/>
</dbReference>
<evidence type="ECO:0000313" key="4">
    <source>
        <dbReference type="EMBL" id="CAK7932243.1"/>
    </source>
</evidence>
<dbReference type="GO" id="GO:0004412">
    <property type="term" value="F:homoserine dehydrogenase activity"/>
    <property type="evidence" value="ECO:0007669"/>
    <property type="project" value="InterPro"/>
</dbReference>
<dbReference type="Proteomes" id="UP001162060">
    <property type="component" value="Unassembled WGS sequence"/>
</dbReference>